<comment type="caution">
    <text evidence="1">The sequence shown here is derived from an EMBL/GenBank/DDBJ whole genome shotgun (WGS) entry which is preliminary data.</text>
</comment>
<gene>
    <name evidence="1" type="ORF">BJX63DRAFT_382176</name>
</gene>
<protein>
    <submittedName>
        <fullName evidence="1">Uncharacterized protein</fullName>
    </submittedName>
</protein>
<proteinExistence type="predicted"/>
<sequence>MFRRASWSFSLSSPRRACTARYLHRVTANFINYDARGNLVPRKVPAVIGNPGESYVLIEPGVGHALHAASPRTPPSAARAEDRCQLTFFHDSQHFGFGPSSYPRLYVPSQMPCQGELNTSPATLFLCGKMHEIALDGTFDAYFAELSSATARDLESVLDELKDM</sequence>
<name>A0ABR4HVF9_9EURO</name>
<evidence type="ECO:0000313" key="2">
    <source>
        <dbReference type="Proteomes" id="UP001610334"/>
    </source>
</evidence>
<keyword evidence="2" id="KW-1185">Reference proteome</keyword>
<organism evidence="1 2">
    <name type="scientific">Aspergillus granulosus</name>
    <dbReference type="NCBI Taxonomy" id="176169"/>
    <lineage>
        <taxon>Eukaryota</taxon>
        <taxon>Fungi</taxon>
        <taxon>Dikarya</taxon>
        <taxon>Ascomycota</taxon>
        <taxon>Pezizomycotina</taxon>
        <taxon>Eurotiomycetes</taxon>
        <taxon>Eurotiomycetidae</taxon>
        <taxon>Eurotiales</taxon>
        <taxon>Aspergillaceae</taxon>
        <taxon>Aspergillus</taxon>
        <taxon>Aspergillus subgen. Nidulantes</taxon>
    </lineage>
</organism>
<dbReference type="Proteomes" id="UP001610334">
    <property type="component" value="Unassembled WGS sequence"/>
</dbReference>
<accession>A0ABR4HVF9</accession>
<evidence type="ECO:0000313" key="1">
    <source>
        <dbReference type="EMBL" id="KAL2819486.1"/>
    </source>
</evidence>
<dbReference type="EMBL" id="JBFXLT010000010">
    <property type="protein sequence ID" value="KAL2819486.1"/>
    <property type="molecule type" value="Genomic_DNA"/>
</dbReference>
<reference evidence="1 2" key="1">
    <citation type="submission" date="2024-07" db="EMBL/GenBank/DDBJ databases">
        <title>Section-level genome sequencing and comparative genomics of Aspergillus sections Usti and Cavernicolus.</title>
        <authorList>
            <consortium name="Lawrence Berkeley National Laboratory"/>
            <person name="Nybo J.L."/>
            <person name="Vesth T.C."/>
            <person name="Theobald S."/>
            <person name="Frisvad J.C."/>
            <person name="Larsen T.O."/>
            <person name="Kjaerboelling I."/>
            <person name="Rothschild-Mancinelli K."/>
            <person name="Lyhne E.K."/>
            <person name="Kogle M.E."/>
            <person name="Barry K."/>
            <person name="Clum A."/>
            <person name="Na H."/>
            <person name="Ledsgaard L."/>
            <person name="Lin J."/>
            <person name="Lipzen A."/>
            <person name="Kuo A."/>
            <person name="Riley R."/>
            <person name="Mondo S."/>
            <person name="Labutti K."/>
            <person name="Haridas S."/>
            <person name="Pangalinan J."/>
            <person name="Salamov A.A."/>
            <person name="Simmons B.A."/>
            <person name="Magnuson J.K."/>
            <person name="Chen J."/>
            <person name="Drula E."/>
            <person name="Henrissat B."/>
            <person name="Wiebenga A."/>
            <person name="Lubbers R.J."/>
            <person name="Gomes A.C."/>
            <person name="Makela M.R."/>
            <person name="Stajich J."/>
            <person name="Grigoriev I.V."/>
            <person name="Mortensen U.H."/>
            <person name="De Vries R.P."/>
            <person name="Baker S.E."/>
            <person name="Andersen M.R."/>
        </authorList>
    </citation>
    <scope>NUCLEOTIDE SEQUENCE [LARGE SCALE GENOMIC DNA]</scope>
    <source>
        <strain evidence="1 2">CBS 588.65</strain>
    </source>
</reference>